<protein>
    <submittedName>
        <fullName evidence="1">4225_t:CDS:1</fullName>
    </submittedName>
</protein>
<name>A0A9N9H2E2_9GLOM</name>
<dbReference type="EMBL" id="CAJVPQ010003996">
    <property type="protein sequence ID" value="CAG8642309.1"/>
    <property type="molecule type" value="Genomic_DNA"/>
</dbReference>
<comment type="caution">
    <text evidence="1">The sequence shown here is derived from an EMBL/GenBank/DDBJ whole genome shotgun (WGS) entry which is preliminary data.</text>
</comment>
<feature type="non-terminal residue" evidence="1">
    <location>
        <position position="72"/>
    </location>
</feature>
<reference evidence="1" key="1">
    <citation type="submission" date="2021-06" db="EMBL/GenBank/DDBJ databases">
        <authorList>
            <person name="Kallberg Y."/>
            <person name="Tangrot J."/>
            <person name="Rosling A."/>
        </authorList>
    </citation>
    <scope>NUCLEOTIDE SEQUENCE</scope>
    <source>
        <strain evidence="1">UK204</strain>
    </source>
</reference>
<evidence type="ECO:0000313" key="2">
    <source>
        <dbReference type="Proteomes" id="UP000789570"/>
    </source>
</evidence>
<accession>A0A9N9H2E2</accession>
<gene>
    <name evidence="1" type="ORF">FCALED_LOCUS10635</name>
</gene>
<dbReference type="OrthoDB" id="2380557at2759"/>
<keyword evidence="2" id="KW-1185">Reference proteome</keyword>
<proteinExistence type="predicted"/>
<evidence type="ECO:0000313" key="1">
    <source>
        <dbReference type="EMBL" id="CAG8642309.1"/>
    </source>
</evidence>
<organism evidence="1 2">
    <name type="scientific">Funneliformis caledonium</name>
    <dbReference type="NCBI Taxonomy" id="1117310"/>
    <lineage>
        <taxon>Eukaryota</taxon>
        <taxon>Fungi</taxon>
        <taxon>Fungi incertae sedis</taxon>
        <taxon>Mucoromycota</taxon>
        <taxon>Glomeromycotina</taxon>
        <taxon>Glomeromycetes</taxon>
        <taxon>Glomerales</taxon>
        <taxon>Glomeraceae</taxon>
        <taxon>Funneliformis</taxon>
    </lineage>
</organism>
<dbReference type="Proteomes" id="UP000789570">
    <property type="component" value="Unassembled WGS sequence"/>
</dbReference>
<dbReference type="AlphaFoldDB" id="A0A9N9H2E2"/>
<sequence>TAKSNEKRLYLANTPEINLKLDILSTLTPSSIIFFQAPFNYRLDIDLRGRTSGSDIANITVELGEITSSNVP</sequence>